<dbReference type="InterPro" id="IPR020596">
    <property type="entry name" value="rRNA_Ade_Mease_Trfase_CS"/>
</dbReference>
<evidence type="ECO:0000313" key="10">
    <source>
        <dbReference type="EMBL" id="PTQ55501.1"/>
    </source>
</evidence>
<comment type="similarity">
    <text evidence="7">Belongs to the class I-like SAM-binding methyltransferase superfamily. rRNA adenine N(6)-methyltransferase family. RsmA subfamily.</text>
</comment>
<evidence type="ECO:0000256" key="1">
    <source>
        <dbReference type="ARBA" id="ARBA00022490"/>
    </source>
</evidence>
<reference evidence="11" key="1">
    <citation type="journal article" date="2018" name="Sci. Rep.">
        <title>Lignite coal burning seam in the remote Altai Mountains harbors a hydrogen-driven thermophilic microbial community.</title>
        <authorList>
            <person name="Kadnikov V.V."/>
            <person name="Mardanov A.V."/>
            <person name="Ivasenko D.A."/>
            <person name="Antsiferov D.V."/>
            <person name="Beletsky A.V."/>
            <person name="Karnachuk O.V."/>
            <person name="Ravin N.V."/>
        </authorList>
    </citation>
    <scope>NUCLEOTIDE SEQUENCE [LARGE SCALE GENOMIC DNA]</scope>
</reference>
<evidence type="ECO:0000256" key="5">
    <source>
        <dbReference type="ARBA" id="ARBA00022691"/>
    </source>
</evidence>
<feature type="binding site" evidence="7 8">
    <location>
        <position position="126"/>
    </location>
    <ligand>
        <name>S-adenosyl-L-methionine</name>
        <dbReference type="ChEBI" id="CHEBI:59789"/>
    </ligand>
</feature>
<feature type="binding site" evidence="7 8">
    <location>
        <position position="27"/>
    </location>
    <ligand>
        <name>S-adenosyl-L-methionine</name>
        <dbReference type="ChEBI" id="CHEBI:59789"/>
    </ligand>
</feature>
<comment type="function">
    <text evidence="7">Specifically dimethylates two adjacent adenosines (A1518 and A1519) in the loop of a conserved hairpin near the 3'-end of 16S rRNA in the 30S particle. May play a critical role in biogenesis of 30S subunits.</text>
</comment>
<feature type="binding site" evidence="7 8">
    <location>
        <position position="25"/>
    </location>
    <ligand>
        <name>S-adenosyl-L-methionine</name>
        <dbReference type="ChEBI" id="CHEBI:59789"/>
    </ligand>
</feature>
<dbReference type="SUPFAM" id="SSF53335">
    <property type="entry name" value="S-adenosyl-L-methionine-dependent methyltransferases"/>
    <property type="match status" value="1"/>
</dbReference>
<gene>
    <name evidence="7" type="primary">rsmA</name>
    <name evidence="7" type="synonym">ksgA</name>
    <name evidence="10" type="ORF">BSOLF_1947</name>
</gene>
<dbReference type="Gene3D" id="1.10.8.100">
    <property type="entry name" value="Ribosomal RNA adenine dimethylase-like, domain 2"/>
    <property type="match status" value="1"/>
</dbReference>
<dbReference type="EC" id="2.1.1.182" evidence="7"/>
<evidence type="ECO:0000313" key="11">
    <source>
        <dbReference type="Proteomes" id="UP000244338"/>
    </source>
</evidence>
<dbReference type="PROSITE" id="PS01131">
    <property type="entry name" value="RRNA_A_DIMETH"/>
    <property type="match status" value="1"/>
</dbReference>
<keyword evidence="6 7" id="KW-0694">RNA-binding</keyword>
<comment type="subcellular location">
    <subcellularLocation>
        <location evidence="7">Cytoplasm</location>
    </subcellularLocation>
</comment>
<evidence type="ECO:0000256" key="2">
    <source>
        <dbReference type="ARBA" id="ARBA00022552"/>
    </source>
</evidence>
<comment type="caution">
    <text evidence="10">The sequence shown here is derived from an EMBL/GenBank/DDBJ whole genome shotgun (WGS) entry which is preliminary data.</text>
</comment>
<accession>A0A2R6XYJ1</accession>
<evidence type="ECO:0000256" key="3">
    <source>
        <dbReference type="ARBA" id="ARBA00022603"/>
    </source>
</evidence>
<proteinExistence type="inferred from homology"/>
<comment type="catalytic activity">
    <reaction evidence="7">
        <text>adenosine(1518)/adenosine(1519) in 16S rRNA + 4 S-adenosyl-L-methionine = N(6)-dimethyladenosine(1518)/N(6)-dimethyladenosine(1519) in 16S rRNA + 4 S-adenosyl-L-homocysteine + 4 H(+)</text>
        <dbReference type="Rhea" id="RHEA:19609"/>
        <dbReference type="Rhea" id="RHEA-COMP:10232"/>
        <dbReference type="Rhea" id="RHEA-COMP:10233"/>
        <dbReference type="ChEBI" id="CHEBI:15378"/>
        <dbReference type="ChEBI" id="CHEBI:57856"/>
        <dbReference type="ChEBI" id="CHEBI:59789"/>
        <dbReference type="ChEBI" id="CHEBI:74411"/>
        <dbReference type="ChEBI" id="CHEBI:74493"/>
        <dbReference type="EC" id="2.1.1.182"/>
    </reaction>
</comment>
<dbReference type="Gene3D" id="3.40.50.150">
    <property type="entry name" value="Vaccinia Virus protein VP39"/>
    <property type="match status" value="1"/>
</dbReference>
<dbReference type="GO" id="GO:0052908">
    <property type="term" value="F:16S rRNA (adenine(1518)-N(6)/adenine(1519)-N(6))-dimethyltransferase activity"/>
    <property type="evidence" value="ECO:0007669"/>
    <property type="project" value="UniProtKB-EC"/>
</dbReference>
<dbReference type="NCBIfam" id="TIGR00755">
    <property type="entry name" value="ksgA"/>
    <property type="match status" value="1"/>
</dbReference>
<dbReference type="GO" id="GO:0003723">
    <property type="term" value="F:RNA binding"/>
    <property type="evidence" value="ECO:0007669"/>
    <property type="project" value="UniProtKB-UniRule"/>
</dbReference>
<sequence length="287" mass="32874">MKQRSHLLQMLHAKGIVLKKSLGQNFLSDPNILEDIVRCARVTAEDTVLEIGPGAGTLTSVLAEVAKGVWAVEIDARLIALLEERFQGRTEVRIIHGDILKLNLDELFTSMREQGAATSPIKIVANLPYYITTPILFYFFETYTHWQTMTIMVQKEVAERIVAEPGTKAYGHLTLARAAYARAEMCRHVPREAFFPIPKVDSIVLHLTRYPTSPFADHLSTYQKLIRLAFHSRRKTLANNLRQAYPHQRTDWGAWLERLGYPRDVRGETLRAEDFYRLAQAFDEEHD</sequence>
<dbReference type="PROSITE" id="PS51689">
    <property type="entry name" value="SAM_RNA_A_N6_MT"/>
    <property type="match status" value="1"/>
</dbReference>
<evidence type="ECO:0000256" key="7">
    <source>
        <dbReference type="HAMAP-Rule" id="MF_00607"/>
    </source>
</evidence>
<name>A0A2R6XYJ1_9BACL</name>
<evidence type="ECO:0000256" key="4">
    <source>
        <dbReference type="ARBA" id="ARBA00022679"/>
    </source>
</evidence>
<keyword evidence="5 7" id="KW-0949">S-adenosyl-L-methionine</keyword>
<dbReference type="InterPro" id="IPR001737">
    <property type="entry name" value="KsgA/Erm"/>
</dbReference>
<feature type="binding site" evidence="7 8">
    <location>
        <position position="52"/>
    </location>
    <ligand>
        <name>S-adenosyl-L-methionine</name>
        <dbReference type="ChEBI" id="CHEBI:59789"/>
    </ligand>
</feature>
<feature type="binding site" evidence="7 8">
    <location>
        <position position="98"/>
    </location>
    <ligand>
        <name>S-adenosyl-L-methionine</name>
        <dbReference type="ChEBI" id="CHEBI:59789"/>
    </ligand>
</feature>
<dbReference type="PANTHER" id="PTHR11727">
    <property type="entry name" value="DIMETHYLADENOSINE TRANSFERASE"/>
    <property type="match status" value="1"/>
</dbReference>
<protein>
    <recommendedName>
        <fullName evidence="7">Ribosomal RNA small subunit methyltransferase A</fullName>
        <ecNumber evidence="7">2.1.1.182</ecNumber>
    </recommendedName>
    <alternativeName>
        <fullName evidence="7">16S rRNA (adenine(1518)-N(6)/adenine(1519)-N(6))-dimethyltransferase</fullName>
    </alternativeName>
    <alternativeName>
        <fullName evidence="7">16S rRNA dimethyladenosine transferase</fullName>
    </alternativeName>
    <alternativeName>
        <fullName evidence="7">16S rRNA dimethylase</fullName>
    </alternativeName>
    <alternativeName>
        <fullName evidence="7">S-adenosylmethionine-6-N', N'-adenosyl(rRNA) dimethyltransferase</fullName>
    </alternativeName>
</protein>
<dbReference type="InterPro" id="IPR023165">
    <property type="entry name" value="rRNA_Ade_diMease-like_C"/>
</dbReference>
<evidence type="ECO:0000256" key="8">
    <source>
        <dbReference type="PROSITE-ProRule" id="PRU01026"/>
    </source>
</evidence>
<dbReference type="AlphaFoldDB" id="A0A2R6XYJ1"/>
<keyword evidence="4 7" id="KW-0808">Transferase</keyword>
<keyword evidence="2 7" id="KW-0698">rRNA processing</keyword>
<dbReference type="PANTHER" id="PTHR11727:SF7">
    <property type="entry name" value="DIMETHYLADENOSINE TRANSFERASE-RELATED"/>
    <property type="match status" value="1"/>
</dbReference>
<dbReference type="Proteomes" id="UP000244338">
    <property type="component" value="Unassembled WGS sequence"/>
</dbReference>
<dbReference type="InterPro" id="IPR020598">
    <property type="entry name" value="rRNA_Ade_methylase_Trfase_N"/>
</dbReference>
<dbReference type="FunFam" id="3.40.50.150:FF:000023">
    <property type="entry name" value="Ribosomal RNA small subunit methyltransferase A"/>
    <property type="match status" value="1"/>
</dbReference>
<organism evidence="10 11">
    <name type="scientific">Candidatus Carbonibacillus altaicus</name>
    <dbReference type="NCBI Taxonomy" id="2163959"/>
    <lineage>
        <taxon>Bacteria</taxon>
        <taxon>Bacillati</taxon>
        <taxon>Bacillota</taxon>
        <taxon>Bacilli</taxon>
        <taxon>Bacillales</taxon>
        <taxon>Candidatus Carbonibacillus</taxon>
    </lineage>
</organism>
<feature type="domain" description="Ribosomal RNA adenine methylase transferase N-terminal" evidence="9">
    <location>
        <begin position="32"/>
        <end position="211"/>
    </location>
</feature>
<keyword evidence="1 7" id="KW-0963">Cytoplasm</keyword>
<dbReference type="InterPro" id="IPR029063">
    <property type="entry name" value="SAM-dependent_MTases_sf"/>
</dbReference>
<dbReference type="SMART" id="SM00650">
    <property type="entry name" value="rADc"/>
    <property type="match status" value="1"/>
</dbReference>
<dbReference type="GO" id="GO:0005829">
    <property type="term" value="C:cytosol"/>
    <property type="evidence" value="ECO:0007669"/>
    <property type="project" value="TreeGrafter"/>
</dbReference>
<dbReference type="EMBL" id="PEBX01000107">
    <property type="protein sequence ID" value="PTQ55501.1"/>
    <property type="molecule type" value="Genomic_DNA"/>
</dbReference>
<feature type="binding site" evidence="7 8">
    <location>
        <position position="73"/>
    </location>
    <ligand>
        <name>S-adenosyl-L-methionine</name>
        <dbReference type="ChEBI" id="CHEBI:59789"/>
    </ligand>
</feature>
<keyword evidence="3 7" id="KW-0489">Methyltransferase</keyword>
<evidence type="ECO:0000256" key="6">
    <source>
        <dbReference type="ARBA" id="ARBA00022884"/>
    </source>
</evidence>
<dbReference type="Pfam" id="PF00398">
    <property type="entry name" value="RrnaAD"/>
    <property type="match status" value="1"/>
</dbReference>
<dbReference type="CDD" id="cd02440">
    <property type="entry name" value="AdoMet_MTases"/>
    <property type="match status" value="1"/>
</dbReference>
<dbReference type="HAMAP" id="MF_00607">
    <property type="entry name" value="16SrRNA_methyltr_A"/>
    <property type="match status" value="1"/>
</dbReference>
<dbReference type="InterPro" id="IPR011530">
    <property type="entry name" value="rRNA_adenine_dimethylase"/>
</dbReference>
<evidence type="ECO:0000259" key="9">
    <source>
        <dbReference type="SMART" id="SM00650"/>
    </source>
</evidence>